<proteinExistence type="predicted"/>
<dbReference type="Proteomes" id="UP000887579">
    <property type="component" value="Unplaced"/>
</dbReference>
<reference evidence="2" key="1">
    <citation type="submission" date="2022-11" db="UniProtKB">
        <authorList>
            <consortium name="WormBaseParasite"/>
        </authorList>
    </citation>
    <scope>IDENTIFICATION</scope>
</reference>
<name>A0AC34FQB5_9BILA</name>
<accession>A0AC34FQB5</accession>
<dbReference type="WBParaSite" id="ES5_v2.g19338.t1">
    <property type="protein sequence ID" value="ES5_v2.g19338.t1"/>
    <property type="gene ID" value="ES5_v2.g19338"/>
</dbReference>
<evidence type="ECO:0000313" key="2">
    <source>
        <dbReference type="WBParaSite" id="ES5_v2.g19338.t1"/>
    </source>
</evidence>
<organism evidence="1 2">
    <name type="scientific">Panagrolaimus sp. ES5</name>
    <dbReference type="NCBI Taxonomy" id="591445"/>
    <lineage>
        <taxon>Eukaryota</taxon>
        <taxon>Metazoa</taxon>
        <taxon>Ecdysozoa</taxon>
        <taxon>Nematoda</taxon>
        <taxon>Chromadorea</taxon>
        <taxon>Rhabditida</taxon>
        <taxon>Tylenchina</taxon>
        <taxon>Panagrolaimomorpha</taxon>
        <taxon>Panagrolaimoidea</taxon>
        <taxon>Panagrolaimidae</taxon>
        <taxon>Panagrolaimus</taxon>
    </lineage>
</organism>
<evidence type="ECO:0000313" key="1">
    <source>
        <dbReference type="Proteomes" id="UP000887579"/>
    </source>
</evidence>
<protein>
    <submittedName>
        <fullName evidence="2">Uncharacterized protein</fullName>
    </submittedName>
</protein>
<sequence length="195" mass="22054">MIFLGIINLTPENPTQIVFLDPLISDCPSSLTFSAPKGYTLDLYVDDNAVYGNYSLYDSQTTENFVTTLRNLPQPLEDYIPKNYESKSGFLTIAFHNNSISNSACLYIYYGVLFLRLREIHAANCLSTNNVYSMDDLQLTAKAKATGPCMLTVLNYYSTRVSLISASSPINNDQYEFIPQTNRAFPYLKFTYVFT</sequence>